<keyword evidence="1" id="KW-0472">Membrane</keyword>
<evidence type="ECO:0008006" key="4">
    <source>
        <dbReference type="Google" id="ProtNLM"/>
    </source>
</evidence>
<keyword evidence="1" id="KW-1133">Transmembrane helix</keyword>
<evidence type="ECO:0000313" key="2">
    <source>
        <dbReference type="EMBL" id="GAA0677586.1"/>
    </source>
</evidence>
<sequence>MSETATDAHFRETQRFRQPWLWGLLLGVTLLVGGSLYVEGASGPGAAIGLAVVVAVLVLFAVAKLTVEVRDDGVRIRFFPLHLSARRVPLGEIERAEAVEYSPIRDYGGWGIRWTGGGKAYNVSGSEGVRLDRRDANELLIGSQRADELEAAIERARW</sequence>
<evidence type="ECO:0000313" key="3">
    <source>
        <dbReference type="Proteomes" id="UP001500420"/>
    </source>
</evidence>
<evidence type="ECO:0000256" key="1">
    <source>
        <dbReference type="SAM" id="Phobius"/>
    </source>
</evidence>
<feature type="transmembrane region" description="Helical" evidence="1">
    <location>
        <begin position="44"/>
        <end position="67"/>
    </location>
</feature>
<accession>A0AAV3TBH6</accession>
<reference evidence="2 3" key="1">
    <citation type="journal article" date="2019" name="Int. J. Syst. Evol. Microbiol.">
        <title>The Global Catalogue of Microorganisms (GCM) 10K type strain sequencing project: providing services to taxonomists for standard genome sequencing and annotation.</title>
        <authorList>
            <consortium name="The Broad Institute Genomics Platform"/>
            <consortium name="The Broad Institute Genome Sequencing Center for Infectious Disease"/>
            <person name="Wu L."/>
            <person name="Ma J."/>
        </authorList>
    </citation>
    <scope>NUCLEOTIDE SEQUENCE [LARGE SCALE GENOMIC DNA]</scope>
    <source>
        <strain evidence="2 3">JCM 16328</strain>
    </source>
</reference>
<dbReference type="RefSeq" id="WP_343774576.1">
    <property type="nucleotide sequence ID" value="NZ_BAAADV010000007.1"/>
</dbReference>
<dbReference type="AlphaFoldDB" id="A0AAV3TBH6"/>
<feature type="transmembrane region" description="Helical" evidence="1">
    <location>
        <begin position="20"/>
        <end position="38"/>
    </location>
</feature>
<keyword evidence="3" id="KW-1185">Reference proteome</keyword>
<dbReference type="EMBL" id="BAAADV010000007">
    <property type="protein sequence ID" value="GAA0677586.1"/>
    <property type="molecule type" value="Genomic_DNA"/>
</dbReference>
<proteinExistence type="predicted"/>
<protein>
    <recommendedName>
        <fullName evidence="4">PH domain-containing protein</fullName>
    </recommendedName>
</protein>
<organism evidence="2 3">
    <name type="scientific">Natronoarchaeum mannanilyticum</name>
    <dbReference type="NCBI Taxonomy" id="926360"/>
    <lineage>
        <taxon>Archaea</taxon>
        <taxon>Methanobacteriati</taxon>
        <taxon>Methanobacteriota</taxon>
        <taxon>Stenosarchaea group</taxon>
        <taxon>Halobacteria</taxon>
        <taxon>Halobacteriales</taxon>
        <taxon>Natronoarchaeaceae</taxon>
    </lineage>
</organism>
<dbReference type="Proteomes" id="UP001500420">
    <property type="component" value="Unassembled WGS sequence"/>
</dbReference>
<comment type="caution">
    <text evidence="2">The sequence shown here is derived from an EMBL/GenBank/DDBJ whole genome shotgun (WGS) entry which is preliminary data.</text>
</comment>
<name>A0AAV3TBH6_9EURY</name>
<gene>
    <name evidence="2" type="ORF">GCM10009020_27020</name>
</gene>
<keyword evidence="1" id="KW-0812">Transmembrane</keyword>